<keyword evidence="1" id="KW-0812">Transmembrane</keyword>
<organism evidence="2 3">
    <name type="scientific">Jimgerdemannia flammicorona</name>
    <dbReference type="NCBI Taxonomy" id="994334"/>
    <lineage>
        <taxon>Eukaryota</taxon>
        <taxon>Fungi</taxon>
        <taxon>Fungi incertae sedis</taxon>
        <taxon>Mucoromycota</taxon>
        <taxon>Mucoromycotina</taxon>
        <taxon>Endogonomycetes</taxon>
        <taxon>Endogonales</taxon>
        <taxon>Endogonaceae</taxon>
        <taxon>Jimgerdemannia</taxon>
    </lineage>
</organism>
<keyword evidence="1" id="KW-1133">Transmembrane helix</keyword>
<feature type="transmembrane region" description="Helical" evidence="1">
    <location>
        <begin position="37"/>
        <end position="60"/>
    </location>
</feature>
<dbReference type="EMBL" id="RBNJ01000725">
    <property type="protein sequence ID" value="RUS34113.1"/>
    <property type="molecule type" value="Genomic_DNA"/>
</dbReference>
<dbReference type="AlphaFoldDB" id="A0A433QWC1"/>
<evidence type="ECO:0000313" key="2">
    <source>
        <dbReference type="EMBL" id="RUS34113.1"/>
    </source>
</evidence>
<gene>
    <name evidence="2" type="ORF">BC938DRAFT_482364</name>
</gene>
<reference evidence="2 3" key="1">
    <citation type="journal article" date="2018" name="New Phytol.">
        <title>Phylogenomics of Endogonaceae and evolution of mycorrhizas within Mucoromycota.</title>
        <authorList>
            <person name="Chang Y."/>
            <person name="Desiro A."/>
            <person name="Na H."/>
            <person name="Sandor L."/>
            <person name="Lipzen A."/>
            <person name="Clum A."/>
            <person name="Barry K."/>
            <person name="Grigoriev I.V."/>
            <person name="Martin F.M."/>
            <person name="Stajich J.E."/>
            <person name="Smith M.E."/>
            <person name="Bonito G."/>
            <person name="Spatafora J.W."/>
        </authorList>
    </citation>
    <scope>NUCLEOTIDE SEQUENCE [LARGE SCALE GENOMIC DNA]</scope>
    <source>
        <strain evidence="2 3">AD002</strain>
    </source>
</reference>
<protein>
    <submittedName>
        <fullName evidence="2">Uncharacterized protein</fullName>
    </submittedName>
</protein>
<sequence>MFRIRIAAFISWPKDNENSFHRMMGRLSDSTQYLRSIFWALAGMPTLILDFIYVVLYWFVKLE</sequence>
<proteinExistence type="predicted"/>
<keyword evidence="1" id="KW-0472">Membrane</keyword>
<comment type="caution">
    <text evidence="2">The sequence shown here is derived from an EMBL/GenBank/DDBJ whole genome shotgun (WGS) entry which is preliminary data.</text>
</comment>
<keyword evidence="3" id="KW-1185">Reference proteome</keyword>
<accession>A0A433QWC1</accession>
<evidence type="ECO:0000313" key="3">
    <source>
        <dbReference type="Proteomes" id="UP000274822"/>
    </source>
</evidence>
<evidence type="ECO:0000256" key="1">
    <source>
        <dbReference type="SAM" id="Phobius"/>
    </source>
</evidence>
<dbReference type="Proteomes" id="UP000274822">
    <property type="component" value="Unassembled WGS sequence"/>
</dbReference>
<name>A0A433QWC1_9FUNG</name>